<dbReference type="EMBL" id="KZ293682">
    <property type="protein sequence ID" value="PBK86737.1"/>
    <property type="molecule type" value="Genomic_DNA"/>
</dbReference>
<dbReference type="AlphaFoldDB" id="A0A2H3DCD0"/>
<evidence type="ECO:0000313" key="2">
    <source>
        <dbReference type="EMBL" id="PBK86737.1"/>
    </source>
</evidence>
<gene>
    <name evidence="2" type="ORF">ARMGADRAFT_1086244</name>
</gene>
<keyword evidence="3" id="KW-1185">Reference proteome</keyword>
<reference evidence="3" key="1">
    <citation type="journal article" date="2017" name="Nat. Ecol. Evol.">
        <title>Genome expansion and lineage-specific genetic innovations in the forest pathogenic fungi Armillaria.</title>
        <authorList>
            <person name="Sipos G."/>
            <person name="Prasanna A.N."/>
            <person name="Walter M.C."/>
            <person name="O'Connor E."/>
            <person name="Balint B."/>
            <person name="Krizsan K."/>
            <person name="Kiss B."/>
            <person name="Hess J."/>
            <person name="Varga T."/>
            <person name="Slot J."/>
            <person name="Riley R."/>
            <person name="Boka B."/>
            <person name="Rigling D."/>
            <person name="Barry K."/>
            <person name="Lee J."/>
            <person name="Mihaltcheva S."/>
            <person name="LaButti K."/>
            <person name="Lipzen A."/>
            <person name="Waldron R."/>
            <person name="Moloney N.M."/>
            <person name="Sperisen C."/>
            <person name="Kredics L."/>
            <person name="Vagvoelgyi C."/>
            <person name="Patrignani A."/>
            <person name="Fitzpatrick D."/>
            <person name="Nagy I."/>
            <person name="Doyle S."/>
            <person name="Anderson J.B."/>
            <person name="Grigoriev I.V."/>
            <person name="Gueldener U."/>
            <person name="Muensterkoetter M."/>
            <person name="Nagy L.G."/>
        </authorList>
    </citation>
    <scope>NUCLEOTIDE SEQUENCE [LARGE SCALE GENOMIC DNA]</scope>
    <source>
        <strain evidence="3">Ar21-2</strain>
    </source>
</reference>
<dbReference type="OrthoDB" id="3268967at2759"/>
<sequence length="621" mass="68774">MSQNQNQNQVHPFQAFGGNQGQLAPCYSNLEKWAMFFLAYFCIHCRILFQNHCKMDNICEPCHATGYQVYDIEFINYWVQAHPNGFENRRVPDPSVTPCRLYMITTERVTDAVACQQAKGDIVPQYFLNIAQSAKPGSQFSAASLSNAIPLGPLSHSQNVALVQSIPLNYVAPILHKHSFPPSGNSRPASRNDWPSSRNDSCTSSRPRPLSCQSVHAALMPPFRNCVIVGINDENDGYIDADSGGYDNELLSPPPHHSLNVDQEDFKRSGICDVPDCGRHADTEPLPHVSDPSTLRDCSSSKDVAWKSRCSPVHQHSAPIEIEDCVDYDIASEDPGLTLGLELRTVVSEVSDGVLSYVCSVPTPMGDPPLSEPHLLWHCTMSDFSPSSKNPRLPVTAMMDIGSPFVLIRLEAVTRANLHIRKLPKPIIIDTATPSENSRSALTKFVHVQLHDANNLFSAHKTCAIITPGLCTDIILRFPFLSHNNITISSSCQSVIYEPSGFDLLHPVAPSPPPLPKRTLKENLLETRRNFASLCSELKSHCNSLQTSVDARCDPIKPVDIMAAVQEWIECLALIDHCAKLEIEIKTSYEDIFQPLPHVDEMPDKVTCKIELKNAEKTITA</sequence>
<feature type="region of interest" description="Disordered" evidence="1">
    <location>
        <begin position="179"/>
        <end position="207"/>
    </location>
</feature>
<dbReference type="Proteomes" id="UP000217790">
    <property type="component" value="Unassembled WGS sequence"/>
</dbReference>
<name>A0A2H3DCD0_ARMGA</name>
<organism evidence="2 3">
    <name type="scientific">Armillaria gallica</name>
    <name type="common">Bulbous honey fungus</name>
    <name type="synonym">Armillaria bulbosa</name>
    <dbReference type="NCBI Taxonomy" id="47427"/>
    <lineage>
        <taxon>Eukaryota</taxon>
        <taxon>Fungi</taxon>
        <taxon>Dikarya</taxon>
        <taxon>Basidiomycota</taxon>
        <taxon>Agaricomycotina</taxon>
        <taxon>Agaricomycetes</taxon>
        <taxon>Agaricomycetidae</taxon>
        <taxon>Agaricales</taxon>
        <taxon>Marasmiineae</taxon>
        <taxon>Physalacriaceae</taxon>
        <taxon>Armillaria</taxon>
    </lineage>
</organism>
<evidence type="ECO:0000256" key="1">
    <source>
        <dbReference type="SAM" id="MobiDB-lite"/>
    </source>
</evidence>
<feature type="compositionally biased region" description="Polar residues" evidence="1">
    <location>
        <begin position="182"/>
        <end position="207"/>
    </location>
</feature>
<evidence type="ECO:0000313" key="3">
    <source>
        <dbReference type="Proteomes" id="UP000217790"/>
    </source>
</evidence>
<proteinExistence type="predicted"/>
<dbReference type="CDD" id="cd00303">
    <property type="entry name" value="retropepsin_like"/>
    <property type="match status" value="1"/>
</dbReference>
<dbReference type="InParanoid" id="A0A2H3DCD0"/>
<protein>
    <submittedName>
        <fullName evidence="2">Uncharacterized protein</fullName>
    </submittedName>
</protein>
<accession>A0A2H3DCD0</accession>